<evidence type="ECO:0000313" key="3">
    <source>
        <dbReference type="Proteomes" id="UP000653411"/>
    </source>
</evidence>
<dbReference type="AlphaFoldDB" id="A0A917XBV3"/>
<dbReference type="Proteomes" id="UP000653411">
    <property type="component" value="Unassembled WGS sequence"/>
</dbReference>
<feature type="region of interest" description="Disordered" evidence="1">
    <location>
        <begin position="1"/>
        <end position="25"/>
    </location>
</feature>
<name>A0A917XBV3_9ACTN</name>
<evidence type="ECO:0000313" key="2">
    <source>
        <dbReference type="EMBL" id="GGN07211.1"/>
    </source>
</evidence>
<keyword evidence="3" id="KW-1185">Reference proteome</keyword>
<feature type="compositionally biased region" description="Basic and acidic residues" evidence="1">
    <location>
        <begin position="1"/>
        <end position="10"/>
    </location>
</feature>
<sequence length="56" mass="6163">MSPKEGDSLDSRGSLLPPATLDTTNSPLTSWHWMFDAMRSLVDNGVTWTAIPVDFP</sequence>
<evidence type="ECO:0000256" key="1">
    <source>
        <dbReference type="SAM" id="MobiDB-lite"/>
    </source>
</evidence>
<gene>
    <name evidence="2" type="ORF">GCM10011578_031680</name>
</gene>
<protein>
    <recommendedName>
        <fullName evidence="4">Transposase</fullName>
    </recommendedName>
</protein>
<evidence type="ECO:0008006" key="4">
    <source>
        <dbReference type="Google" id="ProtNLM"/>
    </source>
</evidence>
<comment type="caution">
    <text evidence="2">The sequence shown here is derived from an EMBL/GenBank/DDBJ whole genome shotgun (WGS) entry which is preliminary data.</text>
</comment>
<accession>A0A917XBV3</accession>
<organism evidence="2 3">
    <name type="scientific">Streptomyces fuscichromogenes</name>
    <dbReference type="NCBI Taxonomy" id="1324013"/>
    <lineage>
        <taxon>Bacteria</taxon>
        <taxon>Bacillati</taxon>
        <taxon>Actinomycetota</taxon>
        <taxon>Actinomycetes</taxon>
        <taxon>Kitasatosporales</taxon>
        <taxon>Streptomycetaceae</taxon>
        <taxon>Streptomyces</taxon>
    </lineage>
</organism>
<reference evidence="2" key="2">
    <citation type="submission" date="2020-09" db="EMBL/GenBank/DDBJ databases">
        <authorList>
            <person name="Sun Q."/>
            <person name="Zhou Y."/>
        </authorList>
    </citation>
    <scope>NUCLEOTIDE SEQUENCE</scope>
    <source>
        <strain evidence="2">CGMCC 4.7110</strain>
    </source>
</reference>
<dbReference type="EMBL" id="BMML01000006">
    <property type="protein sequence ID" value="GGN07211.1"/>
    <property type="molecule type" value="Genomic_DNA"/>
</dbReference>
<proteinExistence type="predicted"/>
<reference evidence="2" key="1">
    <citation type="journal article" date="2014" name="Int. J. Syst. Evol. Microbiol.">
        <title>Complete genome sequence of Corynebacterium casei LMG S-19264T (=DSM 44701T), isolated from a smear-ripened cheese.</title>
        <authorList>
            <consortium name="US DOE Joint Genome Institute (JGI-PGF)"/>
            <person name="Walter F."/>
            <person name="Albersmeier A."/>
            <person name="Kalinowski J."/>
            <person name="Ruckert C."/>
        </authorList>
    </citation>
    <scope>NUCLEOTIDE SEQUENCE</scope>
    <source>
        <strain evidence="2">CGMCC 4.7110</strain>
    </source>
</reference>